<evidence type="ECO:0000256" key="7">
    <source>
        <dbReference type="ARBA" id="ARBA00023136"/>
    </source>
</evidence>
<gene>
    <name evidence="10" type="ORF">SLS60_004307</name>
</gene>
<name>A0ABR3RLK8_9PLEO</name>
<evidence type="ECO:0000256" key="4">
    <source>
        <dbReference type="ARBA" id="ARBA00022679"/>
    </source>
</evidence>
<keyword evidence="11" id="KW-1185">Reference proteome</keyword>
<dbReference type="PANTHER" id="PTHR31595">
    <property type="entry name" value="LONG-CHAIN-ALCOHOL O-FATTY-ACYLTRANSFERASE 3-RELATED"/>
    <property type="match status" value="1"/>
</dbReference>
<dbReference type="EMBL" id="JAKJXO020000005">
    <property type="protein sequence ID" value="KAL1604767.1"/>
    <property type="molecule type" value="Genomic_DNA"/>
</dbReference>
<dbReference type="Proteomes" id="UP001521785">
    <property type="component" value="Unassembled WGS sequence"/>
</dbReference>
<evidence type="ECO:0000256" key="2">
    <source>
        <dbReference type="ARBA" id="ARBA00005179"/>
    </source>
</evidence>
<feature type="domain" description="Wax synthase" evidence="9">
    <location>
        <begin position="162"/>
        <end position="251"/>
    </location>
</feature>
<evidence type="ECO:0000313" key="11">
    <source>
        <dbReference type="Proteomes" id="UP001521785"/>
    </source>
</evidence>
<comment type="caution">
    <text evidence="10">The sequence shown here is derived from an EMBL/GenBank/DDBJ whole genome shotgun (WGS) entry which is preliminary data.</text>
</comment>
<comment type="subcellular location">
    <subcellularLocation>
        <location evidence="1">Membrane</location>
        <topology evidence="1">Multi-pass membrane protein</topology>
    </subcellularLocation>
</comment>
<evidence type="ECO:0000256" key="3">
    <source>
        <dbReference type="ARBA" id="ARBA00007282"/>
    </source>
</evidence>
<reference evidence="10 11" key="1">
    <citation type="submission" date="2024-02" db="EMBL/GenBank/DDBJ databases">
        <title>De novo assembly and annotation of 12 fungi associated with fruit tree decline syndrome in Ontario, Canada.</title>
        <authorList>
            <person name="Sulman M."/>
            <person name="Ellouze W."/>
            <person name="Ilyukhin E."/>
        </authorList>
    </citation>
    <scope>NUCLEOTIDE SEQUENCE [LARGE SCALE GENOMIC DNA]</scope>
    <source>
        <strain evidence="10 11">M42-189</strain>
    </source>
</reference>
<protein>
    <recommendedName>
        <fullName evidence="9">Wax synthase domain-containing protein</fullName>
    </recommendedName>
</protein>
<dbReference type="InterPro" id="IPR044851">
    <property type="entry name" value="Wax_synthase"/>
</dbReference>
<feature type="transmembrane region" description="Helical" evidence="8">
    <location>
        <begin position="290"/>
        <end position="310"/>
    </location>
</feature>
<dbReference type="InterPro" id="IPR032805">
    <property type="entry name" value="Wax_synthase_dom"/>
</dbReference>
<evidence type="ECO:0000256" key="8">
    <source>
        <dbReference type="SAM" id="Phobius"/>
    </source>
</evidence>
<comment type="pathway">
    <text evidence="2">Secondary metabolite biosynthesis.</text>
</comment>
<feature type="transmembrane region" description="Helical" evidence="8">
    <location>
        <begin position="249"/>
        <end position="270"/>
    </location>
</feature>
<keyword evidence="7 8" id="KW-0472">Membrane</keyword>
<proteinExistence type="inferred from homology"/>
<evidence type="ECO:0000313" key="10">
    <source>
        <dbReference type="EMBL" id="KAL1604767.1"/>
    </source>
</evidence>
<sequence>MATLAKLLFSAEPGPESSYWRIDKPAKEALKFAAFGWRKLVWAVMLVFNQRGVRWNHQVKNVRIVPKQRKIRFLAVQAFQFVKCMLVADVLFELTRRLMFTAPDGTVGDMNSKYLTLRHENWGWSFAKALVFGSTPYFMLSMQYAQFAFIAVLLGFSKPEDWPSPFGIFSETTTVRDFWGKFWHQQLRHMLTQYTEALAAFLRIPKGTNLSSYTKLYAAFLFSGFFHAFSQMQMPSPVNITSEERTVGFFLFFVWMMAAITIEDFVQWLVKPLDSQRFLGEGSWIRTLVGWAWVTVVMWQGMPLVGDTFLRMRMGVDPLLPNSFSRGLVERWVPIPPSW</sequence>
<comment type="similarity">
    <text evidence="3">Belongs to the wax synthase family.</text>
</comment>
<evidence type="ECO:0000256" key="6">
    <source>
        <dbReference type="ARBA" id="ARBA00022989"/>
    </source>
</evidence>
<organism evidence="10 11">
    <name type="scientific">Paraconiothyrium brasiliense</name>
    <dbReference type="NCBI Taxonomy" id="300254"/>
    <lineage>
        <taxon>Eukaryota</taxon>
        <taxon>Fungi</taxon>
        <taxon>Dikarya</taxon>
        <taxon>Ascomycota</taxon>
        <taxon>Pezizomycotina</taxon>
        <taxon>Dothideomycetes</taxon>
        <taxon>Pleosporomycetidae</taxon>
        <taxon>Pleosporales</taxon>
        <taxon>Massarineae</taxon>
        <taxon>Didymosphaeriaceae</taxon>
        <taxon>Paraconiothyrium</taxon>
    </lineage>
</organism>
<keyword evidence="5 8" id="KW-0812">Transmembrane</keyword>
<evidence type="ECO:0000256" key="5">
    <source>
        <dbReference type="ARBA" id="ARBA00022692"/>
    </source>
</evidence>
<evidence type="ECO:0000259" key="9">
    <source>
        <dbReference type="Pfam" id="PF13813"/>
    </source>
</evidence>
<dbReference type="Pfam" id="PF13813">
    <property type="entry name" value="MBOAT_2"/>
    <property type="match status" value="1"/>
</dbReference>
<keyword evidence="6 8" id="KW-1133">Transmembrane helix</keyword>
<evidence type="ECO:0000256" key="1">
    <source>
        <dbReference type="ARBA" id="ARBA00004141"/>
    </source>
</evidence>
<accession>A0ABR3RLK8</accession>
<feature type="transmembrane region" description="Helical" evidence="8">
    <location>
        <begin position="210"/>
        <end position="229"/>
    </location>
</feature>
<dbReference type="PANTHER" id="PTHR31595:SF57">
    <property type="entry name" value="OS04G0481900 PROTEIN"/>
    <property type="match status" value="1"/>
</dbReference>
<keyword evidence="4" id="KW-0808">Transferase</keyword>